<reference evidence="2 3" key="1">
    <citation type="submission" date="2020-08" db="EMBL/GenBank/DDBJ databases">
        <title>Genomic Encyclopedia of Type Strains, Phase IV (KMG-V): Genome sequencing to study the core and pangenomes of soil and plant-associated prokaryotes.</title>
        <authorList>
            <person name="Whitman W."/>
        </authorList>
    </citation>
    <scope>NUCLEOTIDE SEQUENCE [LARGE SCALE GENOMIC DNA]</scope>
    <source>
        <strain evidence="2 3">SEMIA 492</strain>
    </source>
</reference>
<gene>
    <name evidence="2" type="ORF">GGE60_005575</name>
</gene>
<keyword evidence="3" id="KW-1185">Reference proteome</keyword>
<protein>
    <submittedName>
        <fullName evidence="2">Uncharacterized protein</fullName>
    </submittedName>
</protein>
<keyword evidence="1" id="KW-1133">Transmembrane helix</keyword>
<sequence length="76" mass="7980">MTYHDDKPSSSSVPLVAIAIAIMGMAIALAVIHQPAAAARVWVPAAPSAKEITLLGHCSPVTPRCECWVQDGRDGE</sequence>
<comment type="caution">
    <text evidence="2">The sequence shown here is derived from an EMBL/GenBank/DDBJ whole genome shotgun (WGS) entry which is preliminary data.</text>
</comment>
<evidence type="ECO:0000313" key="2">
    <source>
        <dbReference type="EMBL" id="MBB4571414.1"/>
    </source>
</evidence>
<keyword evidence="1" id="KW-0812">Transmembrane</keyword>
<dbReference type="RefSeq" id="WP_154668686.1">
    <property type="nucleotide sequence ID" value="NZ_JACIIG010000024.1"/>
</dbReference>
<dbReference type="EMBL" id="JACIIG010000024">
    <property type="protein sequence ID" value="MBB4571414.1"/>
    <property type="molecule type" value="Genomic_DNA"/>
</dbReference>
<proteinExistence type="predicted"/>
<dbReference type="AlphaFoldDB" id="A0A7W6ZZF1"/>
<name>A0A7W6ZZF1_9HYPH</name>
<evidence type="ECO:0000313" key="3">
    <source>
        <dbReference type="Proteomes" id="UP000543836"/>
    </source>
</evidence>
<accession>A0A7W6ZZF1</accession>
<feature type="transmembrane region" description="Helical" evidence="1">
    <location>
        <begin position="12"/>
        <end position="32"/>
    </location>
</feature>
<evidence type="ECO:0000256" key="1">
    <source>
        <dbReference type="SAM" id="Phobius"/>
    </source>
</evidence>
<keyword evidence="1" id="KW-0472">Membrane</keyword>
<organism evidence="2 3">
    <name type="scientific">Rhizobium leucaenae</name>
    <dbReference type="NCBI Taxonomy" id="29450"/>
    <lineage>
        <taxon>Bacteria</taxon>
        <taxon>Pseudomonadati</taxon>
        <taxon>Pseudomonadota</taxon>
        <taxon>Alphaproteobacteria</taxon>
        <taxon>Hyphomicrobiales</taxon>
        <taxon>Rhizobiaceae</taxon>
        <taxon>Rhizobium/Agrobacterium group</taxon>
        <taxon>Rhizobium</taxon>
    </lineage>
</organism>
<dbReference type="Proteomes" id="UP000543836">
    <property type="component" value="Unassembled WGS sequence"/>
</dbReference>